<evidence type="ECO:0000256" key="5">
    <source>
        <dbReference type="ARBA" id="ARBA00022927"/>
    </source>
</evidence>
<comment type="subcellular location">
    <subcellularLocation>
        <location evidence="1">Golgi apparatus membrane</location>
        <topology evidence="1">Peripheral membrane protein</topology>
    </subcellularLocation>
</comment>
<dbReference type="PANTHER" id="PTHR31658">
    <property type="entry name" value="CONSERVED OLIGOMERIC GOLGI COMPLEX SUBUNIT 1"/>
    <property type="match status" value="1"/>
</dbReference>
<accession>A0A0A9GPG9</accession>
<keyword evidence="7" id="KW-0472">Membrane</keyword>
<feature type="compositionally biased region" description="Low complexity" evidence="8">
    <location>
        <begin position="43"/>
        <end position="65"/>
    </location>
</feature>
<dbReference type="InterPro" id="IPR033370">
    <property type="entry name" value="COG1"/>
</dbReference>
<evidence type="ECO:0000256" key="1">
    <source>
        <dbReference type="ARBA" id="ARBA00004395"/>
    </source>
</evidence>
<evidence type="ECO:0000256" key="8">
    <source>
        <dbReference type="SAM" id="MobiDB-lite"/>
    </source>
</evidence>
<dbReference type="GO" id="GO:0017119">
    <property type="term" value="C:Golgi transport complex"/>
    <property type="evidence" value="ECO:0007669"/>
    <property type="project" value="InterPro"/>
</dbReference>
<evidence type="ECO:0000313" key="9">
    <source>
        <dbReference type="EMBL" id="JAE22553.1"/>
    </source>
</evidence>
<keyword evidence="6" id="KW-0333">Golgi apparatus</keyword>
<evidence type="ECO:0000256" key="7">
    <source>
        <dbReference type="ARBA" id="ARBA00023136"/>
    </source>
</evidence>
<reference evidence="9" key="2">
    <citation type="journal article" date="2015" name="Data Brief">
        <title>Shoot transcriptome of the giant reed, Arundo donax.</title>
        <authorList>
            <person name="Barrero R.A."/>
            <person name="Guerrero F.D."/>
            <person name="Moolhuijzen P."/>
            <person name="Goolsby J.A."/>
            <person name="Tidwell J."/>
            <person name="Bellgard S.E."/>
            <person name="Bellgard M.I."/>
        </authorList>
    </citation>
    <scope>NUCLEOTIDE SEQUENCE</scope>
    <source>
        <tissue evidence="9">Shoot tissue taken approximately 20 cm above the soil surface</tissue>
    </source>
</reference>
<reference evidence="9" key="1">
    <citation type="submission" date="2014-09" db="EMBL/GenBank/DDBJ databases">
        <authorList>
            <person name="Magalhaes I.L.F."/>
            <person name="Oliveira U."/>
            <person name="Santos F.R."/>
            <person name="Vidigal T.H.D.A."/>
            <person name="Brescovit A.D."/>
            <person name="Santos A.J."/>
        </authorList>
    </citation>
    <scope>NUCLEOTIDE SEQUENCE</scope>
    <source>
        <tissue evidence="9">Shoot tissue taken approximately 20 cm above the soil surface</tissue>
    </source>
</reference>
<dbReference type="GO" id="GO:0006891">
    <property type="term" value="P:intra-Golgi vesicle-mediated transport"/>
    <property type="evidence" value="ECO:0007669"/>
    <property type="project" value="InterPro"/>
</dbReference>
<name>A0A0A9GPG9_ARUDO</name>
<dbReference type="PANTHER" id="PTHR31658:SF0">
    <property type="entry name" value="CONSERVED OLIGOMERIC GOLGI COMPLEX SUBUNIT 1"/>
    <property type="match status" value="1"/>
</dbReference>
<dbReference type="GO" id="GO:0000139">
    <property type="term" value="C:Golgi membrane"/>
    <property type="evidence" value="ECO:0007669"/>
    <property type="project" value="UniProtKB-SubCell"/>
</dbReference>
<feature type="compositionally biased region" description="Basic and acidic residues" evidence="8">
    <location>
        <begin position="14"/>
        <end position="31"/>
    </location>
</feature>
<evidence type="ECO:0000256" key="6">
    <source>
        <dbReference type="ARBA" id="ARBA00023034"/>
    </source>
</evidence>
<keyword evidence="5" id="KW-0653">Protein transport</keyword>
<evidence type="ECO:0000256" key="2">
    <source>
        <dbReference type="ARBA" id="ARBA00006653"/>
    </source>
</evidence>
<evidence type="ECO:0000256" key="3">
    <source>
        <dbReference type="ARBA" id="ARBA00020978"/>
    </source>
</evidence>
<organism evidence="9">
    <name type="scientific">Arundo donax</name>
    <name type="common">Giant reed</name>
    <name type="synonym">Donax arundinaceus</name>
    <dbReference type="NCBI Taxonomy" id="35708"/>
    <lineage>
        <taxon>Eukaryota</taxon>
        <taxon>Viridiplantae</taxon>
        <taxon>Streptophyta</taxon>
        <taxon>Embryophyta</taxon>
        <taxon>Tracheophyta</taxon>
        <taxon>Spermatophyta</taxon>
        <taxon>Magnoliopsida</taxon>
        <taxon>Liliopsida</taxon>
        <taxon>Poales</taxon>
        <taxon>Poaceae</taxon>
        <taxon>PACMAD clade</taxon>
        <taxon>Arundinoideae</taxon>
        <taxon>Arundineae</taxon>
        <taxon>Arundo</taxon>
    </lineage>
</organism>
<feature type="region of interest" description="Disordered" evidence="8">
    <location>
        <begin position="1"/>
        <end position="109"/>
    </location>
</feature>
<sequence length="245" mass="26081">MPATAATEGGGAADAKELFRTKCIPEIRAAEGARSPPRRRSSDSSSAAATATSSTLRTPYSSSSSPPTPSPTTSPASPAPSRRSRRRPRPSPRAQPHPPRRAAARDKYLVGTPEHISGRLDEGMLLEAAGQYLRAQVVHRRLSCDAAATTRFPLLALQARSVGAFRPQIAQGARECLADHRLPIVAHADALVAAINALSLAPPQSLLLFLPSRRAWISQARPSDLSSHTSVLSRPRWAVVCACPQ</sequence>
<dbReference type="EMBL" id="GBRH01175343">
    <property type="protein sequence ID" value="JAE22553.1"/>
    <property type="molecule type" value="Transcribed_RNA"/>
</dbReference>
<proteinExistence type="inferred from homology"/>
<evidence type="ECO:0000256" key="4">
    <source>
        <dbReference type="ARBA" id="ARBA00022448"/>
    </source>
</evidence>
<dbReference type="GO" id="GO:0015031">
    <property type="term" value="P:protein transport"/>
    <property type="evidence" value="ECO:0007669"/>
    <property type="project" value="UniProtKB-KW"/>
</dbReference>
<comment type="similarity">
    <text evidence="2">Belongs to the COG1 family.</text>
</comment>
<protein>
    <recommendedName>
        <fullName evidence="3">Conserved oligomeric Golgi complex subunit 1</fullName>
    </recommendedName>
</protein>
<dbReference type="AlphaFoldDB" id="A0A0A9GPG9"/>
<keyword evidence="4" id="KW-0813">Transport</keyword>